<organism evidence="1 2">
    <name type="scientific">Candidatus Thiothrix singaporensis</name>
    <dbReference type="NCBI Taxonomy" id="2799669"/>
    <lineage>
        <taxon>Bacteria</taxon>
        <taxon>Pseudomonadati</taxon>
        <taxon>Pseudomonadota</taxon>
        <taxon>Gammaproteobacteria</taxon>
        <taxon>Thiotrichales</taxon>
        <taxon>Thiotrichaceae</taxon>
        <taxon>Thiothrix</taxon>
    </lineage>
</organism>
<proteinExistence type="predicted"/>
<dbReference type="AlphaFoldDB" id="A0A7L6AR22"/>
<dbReference type="KEGG" id="this:HZT40_07730"/>
<evidence type="ECO:0000313" key="1">
    <source>
        <dbReference type="EMBL" id="QLQ31500.1"/>
    </source>
</evidence>
<dbReference type="Proteomes" id="UP000510621">
    <property type="component" value="Chromosome"/>
</dbReference>
<dbReference type="EMBL" id="CP059265">
    <property type="protein sequence ID" value="QLQ31500.1"/>
    <property type="molecule type" value="Genomic_DNA"/>
</dbReference>
<name>A0A7L6AR22_9GAMM</name>
<sequence length="104" mass="11778">MALIYIIPLINSMANQNEKISCYPKTEKTLNVGSSSPIFDNKYKLYITQADETVCTLKINNQEIEVHGSETQEIDLDYCKYNITRIHYDSAKNACTIGIEPAVK</sequence>
<accession>A0A7L6AR22</accession>
<reference evidence="1" key="1">
    <citation type="submission" date="2020-06" db="EMBL/GenBank/DDBJ databases">
        <title>Analysis procedures for assessing recovery of high quality, complete, closed genomes from Nanopore long read metagenome sequencing.</title>
        <authorList>
            <person name="Bessarab I."/>
            <person name="Arumugam K."/>
            <person name="Haryono M."/>
            <person name="Liu X."/>
            <person name="Roy S."/>
            <person name="Zuniga-Montanez R.E."/>
            <person name="Qiu G."/>
            <person name="Drautz-Moses D.I."/>
            <person name="Law Y.Y."/>
            <person name="Wuertz S."/>
            <person name="Lauro F.M."/>
            <person name="Huson D.H."/>
            <person name="Williams R.B."/>
        </authorList>
    </citation>
    <scope>NUCLEOTIDE SEQUENCE [LARGE SCALE GENOMIC DNA]</scope>
    <source>
        <strain evidence="1">SSD2</strain>
    </source>
</reference>
<keyword evidence="2" id="KW-1185">Reference proteome</keyword>
<gene>
    <name evidence="1" type="ORF">HZT40_07730</name>
</gene>
<evidence type="ECO:0000313" key="2">
    <source>
        <dbReference type="Proteomes" id="UP000510621"/>
    </source>
</evidence>
<protein>
    <submittedName>
        <fullName evidence="1">Uncharacterized protein</fullName>
    </submittedName>
</protein>